<dbReference type="RefSeq" id="WP_187444455.1">
    <property type="nucleotide sequence ID" value="NZ_VTEG01000014.1"/>
</dbReference>
<proteinExistence type="predicted"/>
<dbReference type="AlphaFoldDB" id="A0A5D4M963"/>
<protein>
    <submittedName>
        <fullName evidence="1">Uncharacterized protein</fullName>
    </submittedName>
</protein>
<dbReference type="Proteomes" id="UP000325182">
    <property type="component" value="Unassembled WGS sequence"/>
</dbReference>
<sequence>MKSHFKFHMNQFAEEVANERAAIRDRMDGVNPGSSFRELHRNSKADVIISGWGSKPHQQGWYRGASSSLMGRRAFFVVLEEPA</sequence>
<organism evidence="1 2">
    <name type="scientific">Rossellomorea vietnamensis</name>
    <dbReference type="NCBI Taxonomy" id="218284"/>
    <lineage>
        <taxon>Bacteria</taxon>
        <taxon>Bacillati</taxon>
        <taxon>Bacillota</taxon>
        <taxon>Bacilli</taxon>
        <taxon>Bacillales</taxon>
        <taxon>Bacillaceae</taxon>
        <taxon>Rossellomorea</taxon>
    </lineage>
</organism>
<accession>A0A5D4M963</accession>
<dbReference type="EMBL" id="VTEG01000014">
    <property type="protein sequence ID" value="TYR98038.1"/>
    <property type="molecule type" value="Genomic_DNA"/>
</dbReference>
<reference evidence="1 2" key="1">
    <citation type="submission" date="2019-08" db="EMBL/GenBank/DDBJ databases">
        <title>Bacillus genomes from the desert of Cuatro Cienegas, Coahuila.</title>
        <authorList>
            <person name="Olmedo-Alvarez G."/>
        </authorList>
    </citation>
    <scope>NUCLEOTIDE SEQUENCE [LARGE SCALE GENOMIC DNA]</scope>
    <source>
        <strain evidence="1 2">CH128b_4D</strain>
    </source>
</reference>
<comment type="caution">
    <text evidence="1">The sequence shown here is derived from an EMBL/GenBank/DDBJ whole genome shotgun (WGS) entry which is preliminary data.</text>
</comment>
<evidence type="ECO:0000313" key="1">
    <source>
        <dbReference type="EMBL" id="TYR98038.1"/>
    </source>
</evidence>
<name>A0A5D4M963_9BACI</name>
<evidence type="ECO:0000313" key="2">
    <source>
        <dbReference type="Proteomes" id="UP000325182"/>
    </source>
</evidence>
<gene>
    <name evidence="1" type="ORF">FZC84_16780</name>
</gene>